<dbReference type="Pfam" id="PF08241">
    <property type="entry name" value="Methyltransf_11"/>
    <property type="match status" value="1"/>
</dbReference>
<dbReference type="GO" id="GO:0000049">
    <property type="term" value="F:tRNA binding"/>
    <property type="evidence" value="ECO:0007669"/>
    <property type="project" value="TreeGrafter"/>
</dbReference>
<dbReference type="STRING" id="947166.A0A1D1VA37"/>
<reference evidence="8 9" key="1">
    <citation type="journal article" date="2016" name="Nat. Commun.">
        <title>Extremotolerant tardigrade genome and improved radiotolerance of human cultured cells by tardigrade-unique protein.</title>
        <authorList>
            <person name="Hashimoto T."/>
            <person name="Horikawa D.D."/>
            <person name="Saito Y."/>
            <person name="Kuwahara H."/>
            <person name="Kozuka-Hata H."/>
            <person name="Shin-I T."/>
            <person name="Minakuchi Y."/>
            <person name="Ohishi K."/>
            <person name="Motoyama A."/>
            <person name="Aizu T."/>
            <person name="Enomoto A."/>
            <person name="Kondo K."/>
            <person name="Tanaka S."/>
            <person name="Hara Y."/>
            <person name="Koshikawa S."/>
            <person name="Sagara H."/>
            <person name="Miura T."/>
            <person name="Yokobori S."/>
            <person name="Miyagawa K."/>
            <person name="Suzuki Y."/>
            <person name="Kubo T."/>
            <person name="Oyama M."/>
            <person name="Kohara Y."/>
            <person name="Fujiyama A."/>
            <person name="Arakawa K."/>
            <person name="Katayama T."/>
            <person name="Toyoda A."/>
            <person name="Kunieda T."/>
        </authorList>
    </citation>
    <scope>NUCLEOTIDE SEQUENCE [LARGE SCALE GENOMIC DNA]</scope>
    <source>
        <strain evidence="8 9">YOKOZUNA-1</strain>
    </source>
</reference>
<dbReference type="InterPro" id="IPR029063">
    <property type="entry name" value="SAM-dependent_MTases_sf"/>
</dbReference>
<dbReference type="Gene3D" id="2.60.120.590">
    <property type="entry name" value="Alpha-ketoglutarate-dependent dioxygenase AlkB-like"/>
    <property type="match status" value="1"/>
</dbReference>
<dbReference type="GO" id="GO:0005737">
    <property type="term" value="C:cytoplasm"/>
    <property type="evidence" value="ECO:0007669"/>
    <property type="project" value="TreeGrafter"/>
</dbReference>
<dbReference type="GO" id="GO:0106335">
    <property type="term" value="F:tRNA (5-carboxymethyluridine(34)-5-O)-methyltransferase activity"/>
    <property type="evidence" value="ECO:0007669"/>
    <property type="project" value="TreeGrafter"/>
</dbReference>
<evidence type="ECO:0000256" key="3">
    <source>
        <dbReference type="ARBA" id="ARBA00022679"/>
    </source>
</evidence>
<dbReference type="InterPro" id="IPR012677">
    <property type="entry name" value="Nucleotide-bd_a/b_plait_sf"/>
</dbReference>
<dbReference type="GO" id="GO:0008757">
    <property type="term" value="F:S-adenosylmethionine-dependent methyltransferase activity"/>
    <property type="evidence" value="ECO:0007669"/>
    <property type="project" value="InterPro"/>
</dbReference>
<dbReference type="AlphaFoldDB" id="A0A1D1VA37"/>
<organism evidence="8 9">
    <name type="scientific">Ramazzottius varieornatus</name>
    <name type="common">Water bear</name>
    <name type="synonym">Tardigrade</name>
    <dbReference type="NCBI Taxonomy" id="947166"/>
    <lineage>
        <taxon>Eukaryota</taxon>
        <taxon>Metazoa</taxon>
        <taxon>Ecdysozoa</taxon>
        <taxon>Tardigrada</taxon>
        <taxon>Eutardigrada</taxon>
        <taxon>Parachela</taxon>
        <taxon>Hypsibioidea</taxon>
        <taxon>Ramazzottiidae</taxon>
        <taxon>Ramazzottius</taxon>
    </lineage>
</organism>
<name>A0A1D1VA37_RAMVA</name>
<evidence type="ECO:0000256" key="5">
    <source>
        <dbReference type="ARBA" id="ARBA00022884"/>
    </source>
</evidence>
<comment type="cofactor">
    <cofactor evidence="1">
        <name>Fe(2+)</name>
        <dbReference type="ChEBI" id="CHEBI:29033"/>
    </cofactor>
</comment>
<evidence type="ECO:0000256" key="4">
    <source>
        <dbReference type="ARBA" id="ARBA00022833"/>
    </source>
</evidence>
<keyword evidence="5" id="KW-0694">RNA-binding</keyword>
<dbReference type="InterPro" id="IPR051422">
    <property type="entry name" value="AlkB_tRNA_MeTrf/Diox"/>
</dbReference>
<proteinExistence type="predicted"/>
<keyword evidence="3" id="KW-0808">Transferase</keyword>
<evidence type="ECO:0000256" key="1">
    <source>
        <dbReference type="ARBA" id="ARBA00001954"/>
    </source>
</evidence>
<accession>A0A1D1VA37</accession>
<dbReference type="PANTHER" id="PTHR13069">
    <property type="entry name" value="ALKYLATED DNA REPAIR PROTEIN ALKB HOMOLOG 8"/>
    <property type="match status" value="1"/>
</dbReference>
<dbReference type="Pfam" id="PF13532">
    <property type="entry name" value="2OG-FeII_Oxy_2"/>
    <property type="match status" value="1"/>
</dbReference>
<dbReference type="GO" id="GO:0002098">
    <property type="term" value="P:tRNA wobble uridine modification"/>
    <property type="evidence" value="ECO:0007669"/>
    <property type="project" value="TreeGrafter"/>
</dbReference>
<evidence type="ECO:0000256" key="2">
    <source>
        <dbReference type="ARBA" id="ARBA00022603"/>
    </source>
</evidence>
<dbReference type="InterPro" id="IPR037151">
    <property type="entry name" value="AlkB-like_sf"/>
</dbReference>
<dbReference type="SUPFAM" id="SSF51197">
    <property type="entry name" value="Clavaminate synthase-like"/>
    <property type="match status" value="1"/>
</dbReference>
<keyword evidence="9" id="KW-1185">Reference proteome</keyword>
<evidence type="ECO:0000313" key="9">
    <source>
        <dbReference type="Proteomes" id="UP000186922"/>
    </source>
</evidence>
<dbReference type="SUPFAM" id="SSF53335">
    <property type="entry name" value="S-adenosyl-L-methionine-dependent methyltransferases"/>
    <property type="match status" value="1"/>
</dbReference>
<comment type="caution">
    <text evidence="8">The sequence shown here is derived from an EMBL/GenBank/DDBJ whole genome shotgun (WGS) entry which is preliminary data.</text>
</comment>
<dbReference type="OrthoDB" id="271595at2759"/>
<dbReference type="GO" id="GO:0030488">
    <property type="term" value="P:tRNA methylation"/>
    <property type="evidence" value="ECO:0007669"/>
    <property type="project" value="TreeGrafter"/>
</dbReference>
<feature type="domain" description="Fe2OG dioxygenase" evidence="7">
    <location>
        <begin position="244"/>
        <end position="346"/>
    </location>
</feature>
<protein>
    <recommendedName>
        <fullName evidence="7">Fe2OG dioxygenase domain-containing protein</fullName>
    </recommendedName>
</protein>
<feature type="region of interest" description="Disordered" evidence="6">
    <location>
        <begin position="1"/>
        <end position="23"/>
    </location>
</feature>
<dbReference type="PANTHER" id="PTHR13069:SF21">
    <property type="entry name" value="ALKYLATED DNA REPAIR PROTEIN ALKB HOMOLOG 8"/>
    <property type="match status" value="1"/>
</dbReference>
<dbReference type="GO" id="GO:0005634">
    <property type="term" value="C:nucleus"/>
    <property type="evidence" value="ECO:0007669"/>
    <property type="project" value="TreeGrafter"/>
</dbReference>
<dbReference type="InterPro" id="IPR005123">
    <property type="entry name" value="Oxoglu/Fe-dep_dioxygenase_dom"/>
</dbReference>
<gene>
    <name evidence="8" type="primary">RvY_09648-1</name>
    <name evidence="8" type="synonym">RvY_09648.1</name>
    <name evidence="8" type="ORF">RvY_09648</name>
</gene>
<evidence type="ECO:0000256" key="6">
    <source>
        <dbReference type="SAM" id="MobiDB-lite"/>
    </source>
</evidence>
<dbReference type="Gene3D" id="3.30.70.330">
    <property type="match status" value="1"/>
</dbReference>
<dbReference type="InterPro" id="IPR013216">
    <property type="entry name" value="Methyltransf_11"/>
</dbReference>
<keyword evidence="4" id="KW-0862">Zinc</keyword>
<dbReference type="Gene3D" id="3.40.50.150">
    <property type="entry name" value="Vaccinia Virus protein VP39"/>
    <property type="match status" value="1"/>
</dbReference>
<dbReference type="PROSITE" id="PS51471">
    <property type="entry name" value="FE2OG_OXY"/>
    <property type="match status" value="1"/>
</dbReference>
<evidence type="ECO:0000259" key="7">
    <source>
        <dbReference type="PROSITE" id="PS51471"/>
    </source>
</evidence>
<evidence type="ECO:0000313" key="8">
    <source>
        <dbReference type="EMBL" id="GAU98511.1"/>
    </source>
</evidence>
<dbReference type="CDD" id="cd02440">
    <property type="entry name" value="AdoMet_MTases"/>
    <property type="match status" value="1"/>
</dbReference>
<sequence length="641" mass="71497">MVKELTRLNQLSGSSRHRQRKGLQRLQHHLQTSALAEISSLPTKTVAIGNAGLACGLSLKDITSVLEKIETVEDLIHDADHKPSYVVRLVPDKPFVLVEHCCEKSAKYAVQCLTGFVFQLNNGTQLPWYPAFVSCSSPTTVINPPTATRMPPDLVLLPDVITEAEEDRWTQFADDILANMTEGPERSTGKPASTVLKNRTTFHYGYHFQYGTNDVDLQKPIQPIPDMFSNVLQRFIKDDHLSVVPDQLTVNVYDPGQGIPLHVDTHSVFEDEICAVSLGSSVIMDFVSSSKHLPVVLPPRSAMIMSGESRYAWKHGIAPRTTDNLPDGETSWRRSRRISFTFRKVRNGPCRCMYTEYCDSQKGQVSKTEVNATLPNGPSTNTEICSPDVEEKFVHEVYEQIAPHFSETRHKAWPKIASFVSDLLPGSVLLDIGCGNGKYLGSSGGKLIEIGCDRSSNLVGICRERGFEVLVADILSLPYRNSCCDAVLCIAVIHHMSSEERRVQALSEIARVLADGGLALLYVWSIEQNRDQKKSSYLKSKKELKEPSGESSSLIGDATCSLPVHVNRTAFQSPDVLVPWHLKSKQEVASSSCKDGDKVFHRYYHVFREGELRQCCNRVSGVQVIEEYYDEGNWCVVLRKV</sequence>
<keyword evidence="2" id="KW-0489">Methyltransferase</keyword>
<dbReference type="InterPro" id="IPR027450">
    <property type="entry name" value="AlkB-like"/>
</dbReference>
<dbReference type="EMBL" id="BDGG01000004">
    <property type="protein sequence ID" value="GAU98511.1"/>
    <property type="molecule type" value="Genomic_DNA"/>
</dbReference>
<dbReference type="Proteomes" id="UP000186922">
    <property type="component" value="Unassembled WGS sequence"/>
</dbReference>